<dbReference type="OrthoDB" id="9798776at2"/>
<dbReference type="AlphaFoldDB" id="A0A0P7KN70"/>
<feature type="domain" description="NIPSNAP" evidence="1">
    <location>
        <begin position="7"/>
        <end position="100"/>
    </location>
</feature>
<dbReference type="SUPFAM" id="SSF54909">
    <property type="entry name" value="Dimeric alpha+beta barrel"/>
    <property type="match status" value="1"/>
</dbReference>
<accession>A0A0P7KN70</accession>
<dbReference type="STRING" id="154981.AKJ29_13215"/>
<name>A0A0P7KN70_9RHOB</name>
<proteinExistence type="predicted"/>
<reference evidence="2 3" key="1">
    <citation type="submission" date="2015-09" db="EMBL/GenBank/DDBJ databases">
        <title>Draft genome sequence of Aliiroseovarius crassostreae CV919-312TSm, the causative agent of Roseovarius Oyster Disease (formerly Juvenile Oyster Disease).</title>
        <authorList>
            <person name="Kessner L."/>
            <person name="Spinard E."/>
            <person name="Nelson D."/>
        </authorList>
    </citation>
    <scope>NUCLEOTIDE SEQUENCE [LARGE SCALE GENOMIC DNA]</scope>
    <source>
        <strain evidence="2 3">CV919-312</strain>
    </source>
</reference>
<keyword evidence="3" id="KW-1185">Reference proteome</keyword>
<dbReference type="Pfam" id="PF07978">
    <property type="entry name" value="NIPSNAP"/>
    <property type="match status" value="1"/>
</dbReference>
<dbReference type="InterPro" id="IPR012577">
    <property type="entry name" value="NIPSNAP"/>
</dbReference>
<dbReference type="InterPro" id="IPR011008">
    <property type="entry name" value="Dimeric_a/b-barrel"/>
</dbReference>
<dbReference type="Proteomes" id="UP000050471">
    <property type="component" value="Unassembled WGS sequence"/>
</dbReference>
<dbReference type="EMBL" id="LKBA01000006">
    <property type="protein sequence ID" value="KPN63588.1"/>
    <property type="molecule type" value="Genomic_DNA"/>
</dbReference>
<organism evidence="2 3">
    <name type="scientific">Aliiroseovarius crassostreae</name>
    <dbReference type="NCBI Taxonomy" id="154981"/>
    <lineage>
        <taxon>Bacteria</taxon>
        <taxon>Pseudomonadati</taxon>
        <taxon>Pseudomonadota</taxon>
        <taxon>Alphaproteobacteria</taxon>
        <taxon>Rhodobacterales</taxon>
        <taxon>Paracoccaceae</taxon>
        <taxon>Aliiroseovarius</taxon>
    </lineage>
</organism>
<evidence type="ECO:0000313" key="2">
    <source>
        <dbReference type="EMBL" id="KPN63588.1"/>
    </source>
</evidence>
<gene>
    <name evidence="2" type="ORF">AKJ29_13215</name>
</gene>
<comment type="caution">
    <text evidence="2">The sequence shown here is derived from an EMBL/GenBank/DDBJ whole genome shotgun (WGS) entry which is preliminary data.</text>
</comment>
<evidence type="ECO:0000259" key="1">
    <source>
        <dbReference type="Pfam" id="PF07978"/>
    </source>
</evidence>
<dbReference type="Gene3D" id="3.30.70.100">
    <property type="match status" value="1"/>
</dbReference>
<protein>
    <submittedName>
        <fullName evidence="2">NIPSNAP family containing protein</fullName>
    </submittedName>
</protein>
<dbReference type="RefSeq" id="WP_055190086.1">
    <property type="nucleotide sequence ID" value="NZ_FPBS01000022.1"/>
</dbReference>
<sequence>MITCYVRYELNPDRIDEFEEYARMWIPLVEKHGGTHHGYYLPHESANDLAVTLFSFPSLAAYEEYRTASENDPECQKAFEFAEKMNCIRRYDRQFLRPLET</sequence>
<evidence type="ECO:0000313" key="3">
    <source>
        <dbReference type="Proteomes" id="UP000050471"/>
    </source>
</evidence>